<organism evidence="2 3">
    <name type="scientific">Kribbella italica</name>
    <dbReference type="NCBI Taxonomy" id="1540520"/>
    <lineage>
        <taxon>Bacteria</taxon>
        <taxon>Bacillati</taxon>
        <taxon>Actinomycetota</taxon>
        <taxon>Actinomycetes</taxon>
        <taxon>Propionibacteriales</taxon>
        <taxon>Kribbellaceae</taxon>
        <taxon>Kribbella</taxon>
    </lineage>
</organism>
<dbReference type="EMBL" id="JACHMY010000001">
    <property type="protein sequence ID" value="MBB5841449.1"/>
    <property type="molecule type" value="Genomic_DNA"/>
</dbReference>
<name>A0A7W9JGF2_9ACTN</name>
<protein>
    <recommendedName>
        <fullName evidence="1">HTH cro/C1-type domain-containing protein</fullName>
    </recommendedName>
</protein>
<feature type="domain" description="HTH cro/C1-type" evidence="1">
    <location>
        <begin position="96"/>
        <end position="115"/>
    </location>
</feature>
<keyword evidence="3" id="KW-1185">Reference proteome</keyword>
<dbReference type="InterPro" id="IPR001387">
    <property type="entry name" value="Cro/C1-type_HTH"/>
</dbReference>
<evidence type="ECO:0000313" key="3">
    <source>
        <dbReference type="Proteomes" id="UP000549971"/>
    </source>
</evidence>
<sequence>MSDDATTNPPKPSTSLRQERRQWAADLRAQGRTWVEVAAAFSQHYNVNPRVAFRLIHNWSQRNAADHWNDRWPADPKTFKNFSYWEQWPAASGYAPSLDVLARLAELYRCSISDLLSDSGDFRATDPNHRQLAVPLNTTDPQVVRSLVDEVENTSPEVLGRTVARWLKDSDPRLNRRRLLTKFSAALALAAATPSIAAATPEAATDQIDLPSPLDGIWHSRYFYRSTTREGRHSCEHYLVLRQQGQRLIAENVPARNESSVRLELLLRGTIATGTWSEKTSTTGHYRGREYHGAIQLVLDPMGKSMTGQWIGVDRHFTVNNDTWELHWTDPTTATTRRKYVNQV</sequence>
<accession>A0A7W9JGF2</accession>
<dbReference type="AlphaFoldDB" id="A0A7W9JGF2"/>
<reference evidence="2 3" key="1">
    <citation type="submission" date="2020-08" db="EMBL/GenBank/DDBJ databases">
        <title>Sequencing the genomes of 1000 actinobacteria strains.</title>
        <authorList>
            <person name="Klenk H.-P."/>
        </authorList>
    </citation>
    <scope>NUCLEOTIDE SEQUENCE [LARGE SCALE GENOMIC DNA]</scope>
    <source>
        <strain evidence="2 3">DSM 28967</strain>
    </source>
</reference>
<dbReference type="PROSITE" id="PS50943">
    <property type="entry name" value="HTH_CROC1"/>
    <property type="match status" value="1"/>
</dbReference>
<dbReference type="RefSeq" id="WP_184804789.1">
    <property type="nucleotide sequence ID" value="NZ_JACHMY010000001.1"/>
</dbReference>
<evidence type="ECO:0000259" key="1">
    <source>
        <dbReference type="PROSITE" id="PS50943"/>
    </source>
</evidence>
<comment type="caution">
    <text evidence="2">The sequence shown here is derived from an EMBL/GenBank/DDBJ whole genome shotgun (WGS) entry which is preliminary data.</text>
</comment>
<proteinExistence type="predicted"/>
<gene>
    <name evidence="2" type="ORF">HDA39_008183</name>
</gene>
<evidence type="ECO:0000313" key="2">
    <source>
        <dbReference type="EMBL" id="MBB5841449.1"/>
    </source>
</evidence>
<dbReference type="Proteomes" id="UP000549971">
    <property type="component" value="Unassembled WGS sequence"/>
</dbReference>